<dbReference type="AlphaFoldDB" id="A0A364P347"/>
<keyword evidence="2" id="KW-1185">Reference proteome</keyword>
<sequence length="109" mass="12183">MPLRFTQAQIESVLEDAAIYMCACPAQVCREILNLRNLYRYQQDCVAGSGDPHVHGLIAESVMATHKVMEDCLAAVMDYEGWDRVTLRMPDGLRKIRDTLIEAEIGPGS</sequence>
<evidence type="ECO:0000313" key="1">
    <source>
        <dbReference type="EMBL" id="RAU23525.1"/>
    </source>
</evidence>
<gene>
    <name evidence="1" type="ORF">CU669_04795</name>
</gene>
<comment type="caution">
    <text evidence="1">The sequence shown here is derived from an EMBL/GenBank/DDBJ whole genome shotgun (WGS) entry which is preliminary data.</text>
</comment>
<accession>A0A364P347</accession>
<dbReference type="OrthoDB" id="5573654at2"/>
<proteinExistence type="predicted"/>
<organism evidence="1 2">
    <name type="scientific">Paramagnetospirillum kuznetsovii</name>
    <dbReference type="NCBI Taxonomy" id="2053833"/>
    <lineage>
        <taxon>Bacteria</taxon>
        <taxon>Pseudomonadati</taxon>
        <taxon>Pseudomonadota</taxon>
        <taxon>Alphaproteobacteria</taxon>
        <taxon>Rhodospirillales</taxon>
        <taxon>Magnetospirillaceae</taxon>
        <taxon>Paramagnetospirillum</taxon>
    </lineage>
</organism>
<evidence type="ECO:0000313" key="2">
    <source>
        <dbReference type="Proteomes" id="UP000251075"/>
    </source>
</evidence>
<protein>
    <submittedName>
        <fullName evidence="1">Uncharacterized protein</fullName>
    </submittedName>
</protein>
<name>A0A364P347_9PROT</name>
<dbReference type="EMBL" id="PGTO01000002">
    <property type="protein sequence ID" value="RAU23525.1"/>
    <property type="molecule type" value="Genomic_DNA"/>
</dbReference>
<dbReference type="Proteomes" id="UP000251075">
    <property type="component" value="Unassembled WGS sequence"/>
</dbReference>
<reference evidence="1 2" key="1">
    <citation type="submission" date="2017-11" db="EMBL/GenBank/DDBJ databases">
        <title>Draft genome sequence of magnetotactic bacterium Magnetospirillum kuznetsovii LBB-42.</title>
        <authorList>
            <person name="Grouzdev D.S."/>
            <person name="Rysina M.S."/>
            <person name="Baslerov R.V."/>
            <person name="Koziaeva V."/>
        </authorList>
    </citation>
    <scope>NUCLEOTIDE SEQUENCE [LARGE SCALE GENOMIC DNA]</scope>
    <source>
        <strain evidence="1 2">LBB-42</strain>
    </source>
</reference>